<dbReference type="AlphaFoldDB" id="A0A922L6W3"/>
<dbReference type="PANTHER" id="PTHR22933:SF42">
    <property type="entry name" value="FI18455P1-RELATED"/>
    <property type="match status" value="1"/>
</dbReference>
<feature type="chain" id="PRO_5038277020" evidence="2">
    <location>
        <begin position="26"/>
        <end position="713"/>
    </location>
</feature>
<evidence type="ECO:0000256" key="1">
    <source>
        <dbReference type="SAM" id="MobiDB-lite"/>
    </source>
</evidence>
<reference evidence="5" key="4">
    <citation type="journal article" date="2022" name="Res Sq">
        <title>Comparative Genomics Reveals Insights into the Divergent Evolution of Astigmatic Mites and Household Pest Adaptations.</title>
        <authorList>
            <person name="Xiong Q."/>
            <person name="Wan A.T.-Y."/>
            <person name="Liu X.-Y."/>
            <person name="Fung C.S.-H."/>
            <person name="Xiao X."/>
            <person name="Malainual N."/>
            <person name="Hou J."/>
            <person name="Wang L."/>
            <person name="Wang M."/>
            <person name="Yang K."/>
            <person name="Cui Y."/>
            <person name="Leung E."/>
            <person name="Nong W."/>
            <person name="Shin S.-K."/>
            <person name="Au S."/>
            <person name="Jeong K.Y."/>
            <person name="Chew F.T."/>
            <person name="Hui J."/>
            <person name="Leung T.F."/>
            <person name="Tungtrongchitr A."/>
            <person name="Zhong N."/>
            <person name="Liu Z."/>
            <person name="Tsui S."/>
        </authorList>
    </citation>
    <scope>NUCLEOTIDE SEQUENCE</scope>
    <source>
        <strain evidence="5">Derf</strain>
        <tissue evidence="5">Whole organism</tissue>
    </source>
</reference>
<feature type="compositionally biased region" description="Low complexity" evidence="1">
    <location>
        <begin position="385"/>
        <end position="401"/>
    </location>
</feature>
<evidence type="ECO:0000313" key="4">
    <source>
        <dbReference type="EMBL" id="KAH7644821.1"/>
    </source>
</evidence>
<dbReference type="GO" id="GO:0005576">
    <property type="term" value="C:extracellular region"/>
    <property type="evidence" value="ECO:0007669"/>
    <property type="project" value="InterPro"/>
</dbReference>
<dbReference type="InterPro" id="IPR052976">
    <property type="entry name" value="Scoloptoxin-like"/>
</dbReference>
<dbReference type="GO" id="GO:0008061">
    <property type="term" value="F:chitin binding"/>
    <property type="evidence" value="ECO:0007669"/>
    <property type="project" value="InterPro"/>
</dbReference>
<dbReference type="SUPFAM" id="SSF57625">
    <property type="entry name" value="Invertebrate chitin-binding proteins"/>
    <property type="match status" value="1"/>
</dbReference>
<dbReference type="PANTHER" id="PTHR22933">
    <property type="entry name" value="FI18007P1-RELATED"/>
    <property type="match status" value="1"/>
</dbReference>
<feature type="compositionally biased region" description="Polar residues" evidence="1">
    <location>
        <begin position="666"/>
        <end position="691"/>
    </location>
</feature>
<feature type="region of interest" description="Disordered" evidence="1">
    <location>
        <begin position="612"/>
        <end position="713"/>
    </location>
</feature>
<comment type="caution">
    <text evidence="5">The sequence shown here is derived from an EMBL/GenBank/DDBJ whole genome shotgun (WGS) entry which is preliminary data.</text>
</comment>
<feature type="compositionally biased region" description="Low complexity" evidence="1">
    <location>
        <begin position="325"/>
        <end position="357"/>
    </location>
</feature>
<feature type="compositionally biased region" description="Polar residues" evidence="1">
    <location>
        <begin position="281"/>
        <end position="320"/>
    </location>
</feature>
<accession>A0A922L6W3</accession>
<feature type="region of interest" description="Disordered" evidence="1">
    <location>
        <begin position="43"/>
        <end position="163"/>
    </location>
</feature>
<dbReference type="OrthoDB" id="10059269at2759"/>
<feature type="compositionally biased region" description="Polar residues" evidence="1">
    <location>
        <begin position="98"/>
        <end position="110"/>
    </location>
</feature>
<feature type="compositionally biased region" description="Low complexity" evidence="1">
    <location>
        <begin position="79"/>
        <end position="97"/>
    </location>
</feature>
<protein>
    <submittedName>
        <fullName evidence="4">Ell-associated factor eaf-like</fullName>
    </submittedName>
</protein>
<feature type="region of interest" description="Disordered" evidence="1">
    <location>
        <begin position="249"/>
        <end position="589"/>
    </location>
</feature>
<evidence type="ECO:0000259" key="3">
    <source>
        <dbReference type="PROSITE" id="PS50940"/>
    </source>
</evidence>
<keyword evidence="6" id="KW-1185">Reference proteome</keyword>
<feature type="signal peptide" evidence="2">
    <location>
        <begin position="1"/>
        <end position="25"/>
    </location>
</feature>
<keyword evidence="2" id="KW-0732">Signal</keyword>
<organism evidence="5 6">
    <name type="scientific">Dermatophagoides farinae</name>
    <name type="common">American house dust mite</name>
    <dbReference type="NCBI Taxonomy" id="6954"/>
    <lineage>
        <taxon>Eukaryota</taxon>
        <taxon>Metazoa</taxon>
        <taxon>Ecdysozoa</taxon>
        <taxon>Arthropoda</taxon>
        <taxon>Chelicerata</taxon>
        <taxon>Arachnida</taxon>
        <taxon>Acari</taxon>
        <taxon>Acariformes</taxon>
        <taxon>Sarcoptiformes</taxon>
        <taxon>Astigmata</taxon>
        <taxon>Psoroptidia</taxon>
        <taxon>Analgoidea</taxon>
        <taxon>Pyroglyphidae</taxon>
        <taxon>Dermatophagoidinae</taxon>
        <taxon>Dermatophagoides</taxon>
    </lineage>
</organism>
<dbReference type="PROSITE" id="PS50940">
    <property type="entry name" value="CHIT_BIND_II"/>
    <property type="match status" value="1"/>
</dbReference>
<dbReference type="Pfam" id="PF01607">
    <property type="entry name" value="CBM_14"/>
    <property type="match status" value="1"/>
</dbReference>
<dbReference type="InterPro" id="IPR002557">
    <property type="entry name" value="Chitin-bd_dom"/>
</dbReference>
<evidence type="ECO:0000313" key="6">
    <source>
        <dbReference type="Proteomes" id="UP000790347"/>
    </source>
</evidence>
<sequence length="713" mass="72058">MKFLSISSILLFVVLTATIITVVHGNFDGYKWSNNFNGRFRRQGVKGPKYNRGGEASQSGLAGGARQYVRPMPSSTNVAAASSSASASSNAGGQSQNYGSNDGSQFQGQSVRPIGGGGRYSGQQNPSKFTGGQSGQYWQGNAGGNDNSVDSEPPSYGGVQGTPGVDFPNYARIPNTAFTCNGVPYEPGMYADEETRCQVYHVCFQGRKESFLCGVGTVFNQAILACDYWHAVDCGASRKFYSVNEELGKAGAEPSQGGQAASLRGPTGPSFSSPGPTGPSIQAQGPTGPSFSASGPTGPSFQAQGPTGPSFSASGPTGPSFQAEGPTGPSFSSSGPTGPSFSSSGPTGPSFSASGPTRPSYQAEGPTGSSYQAEGPTGPSFQAEGPTGPSFSSSGPTGPSFQAQGPTGPSFQAEGPTGPSFSASGPTGPSFSASGPTGPSFSASGPTGPSFQAEGPTGPSFSASGPTGPSFSASGPTGPSFQAEGPTGPSFSASGPTGPSFSASGPTGPSFQAQGPTGPSFQAEGPTGPTGPSGFGPGTSQMKSDNGIEVESGNLQVQPQPPMRGKESWSSMSAMRGGARGRGRGQAGRHLIPPAIGGIDFVMMSQPVKTPLRPSPISVGKMQAPRYSPSTSGLHAPSSRPQGPRYSPSTSGLHAPSSRPQGPRYSPSTSGLHAPSSRPQGPSGYTASQGGSFRMIQQQKQQQFDNTQQKIEY</sequence>
<evidence type="ECO:0000256" key="2">
    <source>
        <dbReference type="SAM" id="SignalP"/>
    </source>
</evidence>
<feature type="domain" description="Chitin-binding type-2" evidence="3">
    <location>
        <begin position="177"/>
        <end position="236"/>
    </location>
</feature>
<feature type="compositionally biased region" description="Polar residues" evidence="1">
    <location>
        <begin position="419"/>
        <end position="450"/>
    </location>
</feature>
<reference evidence="4" key="3">
    <citation type="journal article" date="2021" name="World Allergy Organ. J.">
        <title>Chromosome-level assembly of Dermatophagoides farinae genome and transcriptome reveals two novel allergens Der f 37 and Der f 39.</title>
        <authorList>
            <person name="Chen J."/>
            <person name="Cai Z."/>
            <person name="Fan D."/>
            <person name="Hu J."/>
            <person name="Hou Y."/>
            <person name="He Y."/>
            <person name="Zhang Z."/>
            <person name="Zhao Z."/>
            <person name="Gao P."/>
            <person name="Hu W."/>
            <person name="Sun J."/>
            <person name="Li J."/>
            <person name="Ji K."/>
        </authorList>
    </citation>
    <scope>NUCLEOTIDE SEQUENCE</scope>
    <source>
        <strain evidence="4">JKM2019</strain>
    </source>
</reference>
<dbReference type="Gene3D" id="2.170.140.10">
    <property type="entry name" value="Chitin binding domain"/>
    <property type="match status" value="1"/>
</dbReference>
<dbReference type="Proteomes" id="UP000790347">
    <property type="component" value="Unassembled WGS sequence"/>
</dbReference>
<feature type="compositionally biased region" description="Polar residues" evidence="1">
    <location>
        <begin position="489"/>
        <end position="520"/>
    </location>
</feature>
<dbReference type="Proteomes" id="UP000828236">
    <property type="component" value="Unassembled WGS sequence"/>
</dbReference>
<feature type="compositionally biased region" description="Polar residues" evidence="1">
    <location>
        <begin position="121"/>
        <end position="150"/>
    </location>
</feature>
<feature type="compositionally biased region" description="Low complexity" evidence="1">
    <location>
        <begin position="697"/>
        <end position="713"/>
    </location>
</feature>
<proteinExistence type="predicted"/>
<feature type="compositionally biased region" description="Polar residues" evidence="1">
    <location>
        <begin position="459"/>
        <end position="480"/>
    </location>
</feature>
<name>A0A922L6W3_DERFA</name>
<dbReference type="InterPro" id="IPR036508">
    <property type="entry name" value="Chitin-bd_dom_sf"/>
</dbReference>
<dbReference type="EMBL" id="SDOV01000001">
    <property type="protein sequence ID" value="KAH7644821.1"/>
    <property type="molecule type" value="Genomic_DNA"/>
</dbReference>
<reference evidence="5" key="1">
    <citation type="submission" date="2013-05" db="EMBL/GenBank/DDBJ databases">
        <authorList>
            <person name="Yim A.K.Y."/>
            <person name="Chan T.F."/>
            <person name="Ji K.M."/>
            <person name="Liu X.Y."/>
            <person name="Zhou J.W."/>
            <person name="Li R.Q."/>
            <person name="Yang K.Y."/>
            <person name="Li J."/>
            <person name="Li M."/>
            <person name="Law P.T.W."/>
            <person name="Wu Y.L."/>
            <person name="Cai Z.L."/>
            <person name="Qin H."/>
            <person name="Bao Y."/>
            <person name="Leung R.K.K."/>
            <person name="Ng P.K.S."/>
            <person name="Zou J."/>
            <person name="Zhong X.J."/>
            <person name="Ran P.X."/>
            <person name="Zhong N.S."/>
            <person name="Liu Z.G."/>
            <person name="Tsui S.K.W."/>
        </authorList>
    </citation>
    <scope>NUCLEOTIDE SEQUENCE</scope>
    <source>
        <strain evidence="5">Derf</strain>
        <tissue evidence="5">Whole organism</tissue>
    </source>
</reference>
<feature type="compositionally biased region" description="Low complexity" evidence="1">
    <location>
        <begin position="265"/>
        <end position="280"/>
    </location>
</feature>
<dbReference type="SMART" id="SM00494">
    <property type="entry name" value="ChtBD2"/>
    <property type="match status" value="1"/>
</dbReference>
<reference evidence="4" key="2">
    <citation type="submission" date="2020-06" db="EMBL/GenBank/DDBJ databases">
        <authorList>
            <person name="Ji K."/>
            <person name="Li J."/>
        </authorList>
    </citation>
    <scope>NUCLEOTIDE SEQUENCE</scope>
    <source>
        <strain evidence="4">JKM2019</strain>
        <tissue evidence="4">Whole body</tissue>
    </source>
</reference>
<dbReference type="EMBL" id="ASGP02000004">
    <property type="protein sequence ID" value="KAH9512003.1"/>
    <property type="molecule type" value="Genomic_DNA"/>
</dbReference>
<gene>
    <name evidence="5" type="ORF">DERF_010419</name>
    <name evidence="4" type="ORF">HUG17_0359</name>
</gene>
<evidence type="ECO:0000313" key="5">
    <source>
        <dbReference type="EMBL" id="KAH9512003.1"/>
    </source>
</evidence>